<dbReference type="InterPro" id="IPR036852">
    <property type="entry name" value="Peptidase_S8/S53_dom_sf"/>
</dbReference>
<dbReference type="CDD" id="cd00063">
    <property type="entry name" value="FN3"/>
    <property type="match status" value="1"/>
</dbReference>
<keyword evidence="6" id="KW-0624">Polysaccharide degradation</keyword>
<feature type="active site" description="Charge relay system" evidence="7">
    <location>
        <position position="158"/>
    </location>
</feature>
<dbReference type="CDD" id="cd04077">
    <property type="entry name" value="Peptidases_S8_PCSK9_ProteinaseK_like"/>
    <property type="match status" value="1"/>
</dbReference>
<keyword evidence="3 7" id="KW-0378">Hydrolase</keyword>
<evidence type="ECO:0000256" key="4">
    <source>
        <dbReference type="ARBA" id="ARBA00022825"/>
    </source>
</evidence>
<dbReference type="InterPro" id="IPR037045">
    <property type="entry name" value="S8pro/Inhibitor_I9_sf"/>
</dbReference>
<keyword evidence="2 7" id="KW-0645">Protease</keyword>
<keyword evidence="4 7" id="KW-0720">Serine protease</keyword>
<dbReference type="InterPro" id="IPR015500">
    <property type="entry name" value="Peptidase_S8_subtilisin-rel"/>
</dbReference>
<organism evidence="10 11">
    <name type="scientific">Sporichthya brevicatena</name>
    <dbReference type="NCBI Taxonomy" id="171442"/>
    <lineage>
        <taxon>Bacteria</taxon>
        <taxon>Bacillati</taxon>
        <taxon>Actinomycetota</taxon>
        <taxon>Actinomycetes</taxon>
        <taxon>Sporichthyales</taxon>
        <taxon>Sporichthyaceae</taxon>
        <taxon>Sporichthya</taxon>
    </lineage>
</organism>
<dbReference type="Pfam" id="PF05922">
    <property type="entry name" value="Inhibitor_I9"/>
    <property type="match status" value="1"/>
</dbReference>
<evidence type="ECO:0000313" key="11">
    <source>
        <dbReference type="Proteomes" id="UP001500957"/>
    </source>
</evidence>
<evidence type="ECO:0000256" key="3">
    <source>
        <dbReference type="ARBA" id="ARBA00022801"/>
    </source>
</evidence>
<dbReference type="SUPFAM" id="SSF52743">
    <property type="entry name" value="Subtilisin-like"/>
    <property type="match status" value="1"/>
</dbReference>
<dbReference type="Gene3D" id="2.60.40.10">
    <property type="entry name" value="Immunoglobulins"/>
    <property type="match status" value="1"/>
</dbReference>
<dbReference type="PROSITE" id="PS00136">
    <property type="entry name" value="SUBTILASE_ASP"/>
    <property type="match status" value="1"/>
</dbReference>
<dbReference type="PROSITE" id="PS00138">
    <property type="entry name" value="SUBTILASE_SER"/>
    <property type="match status" value="1"/>
</dbReference>
<dbReference type="Pfam" id="PF00082">
    <property type="entry name" value="Peptidase_S8"/>
    <property type="match status" value="1"/>
</dbReference>
<dbReference type="InterPro" id="IPR010259">
    <property type="entry name" value="S8pro/Inhibitor_I9"/>
</dbReference>
<dbReference type="Gene3D" id="2.60.120.260">
    <property type="entry name" value="Galactose-binding domain-like"/>
    <property type="match status" value="1"/>
</dbReference>
<feature type="active site" description="Charge relay system" evidence="7">
    <location>
        <position position="191"/>
    </location>
</feature>
<dbReference type="Proteomes" id="UP001500957">
    <property type="component" value="Unassembled WGS sequence"/>
</dbReference>
<keyword evidence="6" id="KW-0119">Carbohydrate metabolism</keyword>
<accession>A0ABN1GW82</accession>
<evidence type="ECO:0000256" key="2">
    <source>
        <dbReference type="ARBA" id="ARBA00022670"/>
    </source>
</evidence>
<dbReference type="PROSITE" id="PS51892">
    <property type="entry name" value="SUBTILASE"/>
    <property type="match status" value="1"/>
</dbReference>
<evidence type="ECO:0000256" key="6">
    <source>
        <dbReference type="ARBA" id="ARBA00023326"/>
    </source>
</evidence>
<gene>
    <name evidence="10" type="ORF">GCM10009547_25020</name>
</gene>
<keyword evidence="11" id="KW-1185">Reference proteome</keyword>
<dbReference type="InterPro" id="IPR050131">
    <property type="entry name" value="Peptidase_S8_subtilisin-like"/>
</dbReference>
<dbReference type="InterPro" id="IPR022398">
    <property type="entry name" value="Peptidase_S8_His-AS"/>
</dbReference>
<dbReference type="PROSITE" id="PS00137">
    <property type="entry name" value="SUBTILASE_HIS"/>
    <property type="match status" value="1"/>
</dbReference>
<protein>
    <recommendedName>
        <fullName evidence="9">Fibronectin type-III domain-containing protein</fullName>
    </recommendedName>
</protein>
<name>A0ABN1GW82_9ACTN</name>
<comment type="similarity">
    <text evidence="1 7 8">Belongs to the peptidase S8 family.</text>
</comment>
<dbReference type="PRINTS" id="PR00723">
    <property type="entry name" value="SUBTILISIN"/>
</dbReference>
<dbReference type="InterPro" id="IPR036116">
    <property type="entry name" value="FN3_sf"/>
</dbReference>
<dbReference type="InterPro" id="IPR023827">
    <property type="entry name" value="Peptidase_S8_Asp-AS"/>
</dbReference>
<feature type="domain" description="Fibronectin type-III" evidence="9">
    <location>
        <begin position="417"/>
        <end position="509"/>
    </location>
</feature>
<dbReference type="SUPFAM" id="SSF54897">
    <property type="entry name" value="Protease propeptides/inhibitors"/>
    <property type="match status" value="1"/>
</dbReference>
<dbReference type="PANTHER" id="PTHR43806:SF11">
    <property type="entry name" value="CEREVISIN-RELATED"/>
    <property type="match status" value="1"/>
</dbReference>
<dbReference type="InterPro" id="IPR000209">
    <property type="entry name" value="Peptidase_S8/S53_dom"/>
</dbReference>
<sequence length="628" mass="64215">MIRVRTTTPSIGATGLAVAGLVGALVTGLTVGLTPAAAAPSVASTVADGRYIVSFTEAATAADVAAARERAVADGAQILYDYGTALAGFAAVLPDNARADLVADPSVAAVEPDEVISIDSTQSNPTAGLDRIDQRGKKLNGKYQYTATGKGVTAYVIDTGVMASHSEFGGRVQAGRTFTSSPATTDCGEGHGTHVAGLLGGKHYGVAKSVTIVPVKVFGCGGAASVSTVIAGIDWAAADAKKRSGPAVANLSAGVDKSVGRGLERAVKNAISSGLTFVTAAGNDGGSACSQSPARVGPAITVGAVNRNDSRAGFSNYGTCVDLFAPGVSVRSAGIGSNSDTAVKDGTSMAAPLVTGVVATFLERYPTASVAKVRAALFDATTKGKLSGIGSSPNRLLYSKLKIVNRAPKVSALGAALPGKGRTVNTGSVPVTVSWKGSDPDGTVVRYEMQRSTNGGRTWRSVALPTKKARSVTLNLGKSGGHRFRVRAVDDLGKRSAWRTTNKMRIAIAQQGSAKFRKTWTAGSGADLMGGSSRSSANRGGAATYKFSGRTIRWIGTTDPNYGKAKVYLDGKLVATVDAYSATRKTCRVLFAKTVKPGKHTLKIVVLGKHRAASGGNRVDLDAFVVTN</sequence>
<reference evidence="10 11" key="1">
    <citation type="journal article" date="2019" name="Int. J. Syst. Evol. Microbiol.">
        <title>The Global Catalogue of Microorganisms (GCM) 10K type strain sequencing project: providing services to taxonomists for standard genome sequencing and annotation.</title>
        <authorList>
            <consortium name="The Broad Institute Genomics Platform"/>
            <consortium name="The Broad Institute Genome Sequencing Center for Infectious Disease"/>
            <person name="Wu L."/>
            <person name="Ma J."/>
        </authorList>
    </citation>
    <scope>NUCLEOTIDE SEQUENCE [LARGE SCALE GENOMIC DNA]</scope>
    <source>
        <strain evidence="10 11">JCM 10671</strain>
    </source>
</reference>
<evidence type="ECO:0000256" key="1">
    <source>
        <dbReference type="ARBA" id="ARBA00011073"/>
    </source>
</evidence>
<evidence type="ECO:0000256" key="8">
    <source>
        <dbReference type="RuleBase" id="RU003355"/>
    </source>
</evidence>
<dbReference type="PANTHER" id="PTHR43806">
    <property type="entry name" value="PEPTIDASE S8"/>
    <property type="match status" value="1"/>
</dbReference>
<dbReference type="InterPro" id="IPR023828">
    <property type="entry name" value="Peptidase_S8_Ser-AS"/>
</dbReference>
<comment type="caution">
    <text evidence="10">The sequence shown here is derived from an EMBL/GenBank/DDBJ whole genome shotgun (WGS) entry which is preliminary data.</text>
</comment>
<feature type="active site" description="Charge relay system" evidence="7">
    <location>
        <position position="348"/>
    </location>
</feature>
<dbReference type="InterPro" id="IPR013783">
    <property type="entry name" value="Ig-like_fold"/>
</dbReference>
<evidence type="ECO:0000259" key="9">
    <source>
        <dbReference type="PROSITE" id="PS50853"/>
    </source>
</evidence>
<evidence type="ECO:0000256" key="7">
    <source>
        <dbReference type="PROSITE-ProRule" id="PRU01240"/>
    </source>
</evidence>
<proteinExistence type="inferred from homology"/>
<evidence type="ECO:0000313" key="10">
    <source>
        <dbReference type="EMBL" id="GAA0621328.1"/>
    </source>
</evidence>
<dbReference type="EMBL" id="BAAAHE010000019">
    <property type="protein sequence ID" value="GAA0621328.1"/>
    <property type="molecule type" value="Genomic_DNA"/>
</dbReference>
<evidence type="ECO:0000256" key="5">
    <source>
        <dbReference type="ARBA" id="ARBA00023295"/>
    </source>
</evidence>
<dbReference type="Gene3D" id="3.30.70.80">
    <property type="entry name" value="Peptidase S8 propeptide/proteinase inhibitor I9"/>
    <property type="match status" value="1"/>
</dbReference>
<dbReference type="InterPro" id="IPR003961">
    <property type="entry name" value="FN3_dom"/>
</dbReference>
<dbReference type="InterPro" id="IPR034193">
    <property type="entry name" value="PCSK9_ProteinaseK-like"/>
</dbReference>
<dbReference type="RefSeq" id="WP_344605162.1">
    <property type="nucleotide sequence ID" value="NZ_BAAAHE010000019.1"/>
</dbReference>
<dbReference type="PROSITE" id="PS50853">
    <property type="entry name" value="FN3"/>
    <property type="match status" value="1"/>
</dbReference>
<dbReference type="SUPFAM" id="SSF49265">
    <property type="entry name" value="Fibronectin type III"/>
    <property type="match status" value="1"/>
</dbReference>
<dbReference type="Gene3D" id="3.40.50.200">
    <property type="entry name" value="Peptidase S8/S53 domain"/>
    <property type="match status" value="1"/>
</dbReference>
<keyword evidence="5" id="KW-0326">Glycosidase</keyword>